<dbReference type="Gene3D" id="3.40.710.10">
    <property type="entry name" value="DD-peptidase/beta-lactamase superfamily"/>
    <property type="match status" value="1"/>
</dbReference>
<evidence type="ECO:0000313" key="2">
    <source>
        <dbReference type="EMBL" id="CAP37584.2"/>
    </source>
</evidence>
<dbReference type="AlphaFoldDB" id="A8XY67"/>
<gene>
    <name evidence="4" type="primary">lact-5</name>
    <name evidence="2" type="synonym">Cbr-lact-5</name>
    <name evidence="4" type="ORF">CBG20604</name>
    <name evidence="2" type="ORF">CBG_20604</name>
</gene>
<evidence type="ECO:0000259" key="1">
    <source>
        <dbReference type="Pfam" id="PF00144"/>
    </source>
</evidence>
<evidence type="ECO:0000313" key="3">
    <source>
        <dbReference type="Proteomes" id="UP000008549"/>
    </source>
</evidence>
<dbReference type="HOGENOM" id="CLU_035614_1_0_1"/>
<dbReference type="InterPro" id="IPR012338">
    <property type="entry name" value="Beta-lactam/transpept-like"/>
</dbReference>
<organism evidence="2 3">
    <name type="scientific">Caenorhabditis briggsae</name>
    <dbReference type="NCBI Taxonomy" id="6238"/>
    <lineage>
        <taxon>Eukaryota</taxon>
        <taxon>Metazoa</taxon>
        <taxon>Ecdysozoa</taxon>
        <taxon>Nematoda</taxon>
        <taxon>Chromadorea</taxon>
        <taxon>Rhabditida</taxon>
        <taxon>Rhabditina</taxon>
        <taxon>Rhabditomorpha</taxon>
        <taxon>Rhabditoidea</taxon>
        <taxon>Rhabditidae</taxon>
        <taxon>Peloderinae</taxon>
        <taxon>Caenorhabditis</taxon>
    </lineage>
</organism>
<dbReference type="eggNOG" id="ENOG502RZX2">
    <property type="taxonomic scope" value="Eukaryota"/>
</dbReference>
<accession>A8XY67</accession>
<keyword evidence="3" id="KW-1185">Reference proteome</keyword>
<dbReference type="PANTHER" id="PTHR43319:SF3">
    <property type="entry name" value="BETA-LACTAMASE-RELATED DOMAIN-CONTAINING PROTEIN"/>
    <property type="match status" value="1"/>
</dbReference>
<dbReference type="OMA" id="KTAGCED"/>
<dbReference type="SUPFAM" id="SSF56601">
    <property type="entry name" value="beta-lactamase/transpeptidase-like"/>
    <property type="match status" value="1"/>
</dbReference>
<dbReference type="Proteomes" id="UP000008549">
    <property type="component" value="Unassembled WGS sequence"/>
</dbReference>
<reference evidence="2 3" key="2">
    <citation type="journal article" date="2011" name="PLoS Genet.">
        <title>Caenorhabditis briggsae recombinant inbred line genotypes reveal inter-strain incompatibility and the evolution of recombination.</title>
        <authorList>
            <person name="Ross J.A."/>
            <person name="Koboldt D.C."/>
            <person name="Staisch J.E."/>
            <person name="Chamberlin H.M."/>
            <person name="Gupta B.P."/>
            <person name="Miller R.D."/>
            <person name="Baird S.E."/>
            <person name="Haag E.S."/>
        </authorList>
    </citation>
    <scope>NUCLEOTIDE SEQUENCE [LARGE SCALE GENOMIC DNA]</scope>
    <source>
        <strain evidence="2 3">AF16</strain>
    </source>
</reference>
<dbReference type="InterPro" id="IPR052907">
    <property type="entry name" value="Beta-lactamase/esterase"/>
</dbReference>
<feature type="domain" description="Beta-lactamase-related" evidence="1">
    <location>
        <begin position="24"/>
        <end position="380"/>
    </location>
</feature>
<dbReference type="STRING" id="6238.A8XY67"/>
<dbReference type="WormBase" id="CBG20604">
    <property type="protein sequence ID" value="CBP04907"/>
    <property type="gene ID" value="WBGene00039555"/>
    <property type="gene designation" value="Cbr-lact-5"/>
</dbReference>
<dbReference type="InterPro" id="IPR001466">
    <property type="entry name" value="Beta-lactam-related"/>
</dbReference>
<proteinExistence type="predicted"/>
<reference evidence="2 3" key="1">
    <citation type="journal article" date="2003" name="PLoS Biol.">
        <title>The genome sequence of Caenorhabditis briggsae: a platform for comparative genomics.</title>
        <authorList>
            <person name="Stein L.D."/>
            <person name="Bao Z."/>
            <person name="Blasiar D."/>
            <person name="Blumenthal T."/>
            <person name="Brent M.R."/>
            <person name="Chen N."/>
            <person name="Chinwalla A."/>
            <person name="Clarke L."/>
            <person name="Clee C."/>
            <person name="Coghlan A."/>
            <person name="Coulson A."/>
            <person name="D'Eustachio P."/>
            <person name="Fitch D.H."/>
            <person name="Fulton L.A."/>
            <person name="Fulton R.E."/>
            <person name="Griffiths-Jones S."/>
            <person name="Harris T.W."/>
            <person name="Hillier L.W."/>
            <person name="Kamath R."/>
            <person name="Kuwabara P.E."/>
            <person name="Mardis E.R."/>
            <person name="Marra M.A."/>
            <person name="Miner T.L."/>
            <person name="Minx P."/>
            <person name="Mullikin J.C."/>
            <person name="Plumb R.W."/>
            <person name="Rogers J."/>
            <person name="Schein J.E."/>
            <person name="Sohrmann M."/>
            <person name="Spieth J."/>
            <person name="Stajich J.E."/>
            <person name="Wei C."/>
            <person name="Willey D."/>
            <person name="Wilson R.K."/>
            <person name="Durbin R."/>
            <person name="Waterston R.H."/>
        </authorList>
    </citation>
    <scope>NUCLEOTIDE SEQUENCE [LARGE SCALE GENOMIC DNA]</scope>
    <source>
        <strain evidence="2 3">AF16</strain>
    </source>
</reference>
<evidence type="ECO:0000313" key="4">
    <source>
        <dbReference type="WormBase" id="CBG20604"/>
    </source>
</evidence>
<protein>
    <submittedName>
        <fullName evidence="2">Protein CBR-LACT-5</fullName>
    </submittedName>
</protein>
<dbReference type="Pfam" id="PF00144">
    <property type="entry name" value="Beta-lactamase"/>
    <property type="match status" value="1"/>
</dbReference>
<dbReference type="FunCoup" id="A8XY67">
    <property type="interactions" value="4"/>
</dbReference>
<dbReference type="MEROPS" id="S12.A10"/>
<dbReference type="PANTHER" id="PTHR43319">
    <property type="entry name" value="BETA-LACTAMASE-RELATED"/>
    <property type="match status" value="1"/>
</dbReference>
<dbReference type="InParanoid" id="A8XY67"/>
<dbReference type="EMBL" id="HE600991">
    <property type="protein sequence ID" value="CAP37584.2"/>
    <property type="molecule type" value="Genomic_DNA"/>
</dbReference>
<sequence>MKQKRLIPIHGTTDNIFSEVRDSFRRNFTEGWEKAGAAFCVIHKGKVIVDLWGGYADRECYKEWKEDTISTIFSCTKSVTAICFAILVDRGELDYSDKVTKYWPEFGQNGKQDITVEMVLSHTAGLPYFPGVKFTEEELIDNNKMSYIIENLKTVYAPGSRTAYHALTFGWLTDQIFRRVDSAHRTVGQFFKEEIATKHYIDIHIGECSNEENRLARLFKCSPALVSREVAYDRSILKLARYFYNPRGYFAAARRNLSLYGTDFTMFNNSDLRAVGQPAVNGIGSARAMAQLHQLVLDGTLLSKETFEKIKHPRNMTAFDHMIGEPQNKEHGFTYFKSPLQTWQFGHPGVGGQMIRADPDNDLIVAYLTNGMKTAGCEDHVFTFNRLQRKVYECLKRIPKFEFRSLRLSCIQILFSEGRKFQFLKIPNFGTFGISQIEIFKSAKDLLKTL</sequence>
<name>A8XY67_CAEBR</name>